<feature type="region of interest" description="Disordered" evidence="1">
    <location>
        <begin position="372"/>
        <end position="392"/>
    </location>
</feature>
<sequence length="392" mass="43059">MDRPDFMYDPNSIQFGDELNSPSQFTSYTDALAHTAYTFPQNSYPATLSPTFGDFPTTGFLAHDSDHEDAHTYGYGPLTPGQADDFMLSQSAFSMTRTSSGDLSSGSKPRGPQTTKLSNMCTMDNNPFKPDPSISPIDFAQISPTFSTIPTDHLVFFKDPDVRSPPTFPGDIASLQLFPQEYNLPPSHFTPPESPVDAFSPRSVEELEEQRVCTSSPDKFFRGPDMESASSPDGEGAMSPARRIKLDSETARDHALYRDAMPSADGLYHCPWEGTSDCNHKAEKLKCNYDPRVRKSNKAAAAAAAADAAAAAAAAEAEAIRVKDEEWLTDYTELEEIIRGLNKRTETMNPDQIRVAQKKLEKMASSLQMNMVTSIKSTSNTNTRRSLQGTAE</sequence>
<name>A0A0F8B529_CERFI</name>
<protein>
    <submittedName>
        <fullName evidence="2">Uncharacterized protein</fullName>
    </submittedName>
</protein>
<gene>
    <name evidence="2" type="ORF">CFO_g540</name>
</gene>
<dbReference type="OrthoDB" id="5062908at2759"/>
<reference evidence="2 3" key="1">
    <citation type="submission" date="2015-04" db="EMBL/GenBank/DDBJ databases">
        <title>Genome sequence of Ceratocystis platani, a major pathogen of plane trees.</title>
        <authorList>
            <person name="Belbahri L."/>
        </authorList>
    </citation>
    <scope>NUCLEOTIDE SEQUENCE [LARGE SCALE GENOMIC DNA]</scope>
    <source>
        <strain evidence="2 3">CFO</strain>
    </source>
</reference>
<keyword evidence="3" id="KW-1185">Reference proteome</keyword>
<comment type="caution">
    <text evidence="2">The sequence shown here is derived from an EMBL/GenBank/DDBJ whole genome shotgun (WGS) entry which is preliminary data.</text>
</comment>
<evidence type="ECO:0000313" key="3">
    <source>
        <dbReference type="Proteomes" id="UP000034841"/>
    </source>
</evidence>
<accession>A0A0F8B529</accession>
<dbReference type="Proteomes" id="UP000034841">
    <property type="component" value="Unassembled WGS sequence"/>
</dbReference>
<dbReference type="AlphaFoldDB" id="A0A0F8B529"/>
<feature type="region of interest" description="Disordered" evidence="1">
    <location>
        <begin position="208"/>
        <end position="239"/>
    </location>
</feature>
<organism evidence="2 3">
    <name type="scientific">Ceratocystis fimbriata f. sp. platani</name>
    <dbReference type="NCBI Taxonomy" id="88771"/>
    <lineage>
        <taxon>Eukaryota</taxon>
        <taxon>Fungi</taxon>
        <taxon>Dikarya</taxon>
        <taxon>Ascomycota</taxon>
        <taxon>Pezizomycotina</taxon>
        <taxon>Sordariomycetes</taxon>
        <taxon>Hypocreomycetidae</taxon>
        <taxon>Microascales</taxon>
        <taxon>Ceratocystidaceae</taxon>
        <taxon>Ceratocystis</taxon>
    </lineage>
</organism>
<evidence type="ECO:0000313" key="2">
    <source>
        <dbReference type="EMBL" id="KKF97091.1"/>
    </source>
</evidence>
<feature type="region of interest" description="Disordered" evidence="1">
    <location>
        <begin position="97"/>
        <end position="118"/>
    </location>
</feature>
<evidence type="ECO:0000256" key="1">
    <source>
        <dbReference type="SAM" id="MobiDB-lite"/>
    </source>
</evidence>
<dbReference type="EMBL" id="LBBL01000018">
    <property type="protein sequence ID" value="KKF97091.1"/>
    <property type="molecule type" value="Genomic_DNA"/>
</dbReference>
<proteinExistence type="predicted"/>